<dbReference type="STRING" id="6832.A0A553N7A6"/>
<dbReference type="SUPFAM" id="SSF55550">
    <property type="entry name" value="SH2 domain"/>
    <property type="match status" value="1"/>
</dbReference>
<dbReference type="CDD" id="cd10388">
    <property type="entry name" value="SH2_SOCS7"/>
    <property type="match status" value="1"/>
</dbReference>
<dbReference type="PANTHER" id="PTHR10155">
    <property type="entry name" value="PHOSPHATIDYLINOSITOL 3-KINASE REGULATORY SUBUNIT"/>
    <property type="match status" value="1"/>
</dbReference>
<keyword evidence="4 5" id="KW-0727">SH2 domain</keyword>
<dbReference type="GO" id="GO:0046854">
    <property type="term" value="P:phosphatidylinositol phosphate biosynthetic process"/>
    <property type="evidence" value="ECO:0007669"/>
    <property type="project" value="TreeGrafter"/>
</dbReference>
<dbReference type="InterPro" id="IPR036860">
    <property type="entry name" value="SH2_dom_sf"/>
</dbReference>
<evidence type="ECO:0000256" key="5">
    <source>
        <dbReference type="PROSITE-ProRule" id="PRU00191"/>
    </source>
</evidence>
<dbReference type="GO" id="GO:0005942">
    <property type="term" value="C:phosphatidylinositol 3-kinase complex"/>
    <property type="evidence" value="ECO:0007669"/>
    <property type="project" value="TreeGrafter"/>
</dbReference>
<feature type="region of interest" description="Disordered" evidence="6">
    <location>
        <begin position="34"/>
        <end position="80"/>
    </location>
</feature>
<accession>A0A553N7A6</accession>
<dbReference type="SMART" id="SM00253">
    <property type="entry name" value="SOCS"/>
    <property type="match status" value="1"/>
</dbReference>
<protein>
    <recommendedName>
        <fullName evidence="11">Suppressor of cytokine signaling 7</fullName>
    </recommendedName>
</protein>
<reference evidence="9 10" key="1">
    <citation type="journal article" date="2018" name="Nat. Ecol. Evol.">
        <title>Genomic signatures of mitonuclear coevolution across populations of Tigriopus californicus.</title>
        <authorList>
            <person name="Barreto F.S."/>
            <person name="Watson E.T."/>
            <person name="Lima T.G."/>
            <person name="Willett C.S."/>
            <person name="Edmands S."/>
            <person name="Li W."/>
            <person name="Burton R.S."/>
        </authorList>
    </citation>
    <scope>NUCLEOTIDE SEQUENCE [LARGE SCALE GENOMIC DNA]</scope>
    <source>
        <strain evidence="9 10">San Diego</strain>
    </source>
</reference>
<evidence type="ECO:0000259" key="8">
    <source>
        <dbReference type="PROSITE" id="PS50225"/>
    </source>
</evidence>
<dbReference type="GO" id="GO:0035556">
    <property type="term" value="P:intracellular signal transduction"/>
    <property type="evidence" value="ECO:0007669"/>
    <property type="project" value="InterPro"/>
</dbReference>
<sequence length="441" mass="48618">MPNQYWKRYASAHSLCDQEDSNSDSAITSIISSWPVSPSAQGPAVNQGPSSTQGPGPPAAHGDVFCPPSTRPPDSGSSRTALKLMTTAGPPSGLDDWAQRWVRHLVRQAVTELSRPLAADPMTSPSPVPPGVAAQVKKSGRTWRRHLPAWLPTPRRFRLWPHWPRPRSEAQSGSVESLGGPGTRALPPVPDPPHLSGLARHTHSEAGLAAAGRLGSAWDLPATASDTPYIPEEEDLLAVTSTEPSSGVDFSRSIEMVKSYGWYWGPISGGAAERLLKNEPVGSFLVRDSSDDHYLFSLSFKLNNEVRHVRIEHDHGNFSFGTFTTFKSNTIVNFIENAVEHSRSGRYLFFLHRRPILGPMRVQLLNPVSRFKRVQSLQHQCRFVILQLVPRDLLSTLPLPNSLTDFLNTPFYYSELIANEAKLQPLSRNTNAVVVDNNDQL</sequence>
<keyword evidence="10" id="KW-1185">Reference proteome</keyword>
<dbReference type="EMBL" id="VCGU01000459">
    <property type="protein sequence ID" value="TRY61317.1"/>
    <property type="molecule type" value="Genomic_DNA"/>
</dbReference>
<dbReference type="PROSITE" id="PS50001">
    <property type="entry name" value="SH2"/>
    <property type="match status" value="1"/>
</dbReference>
<dbReference type="SMART" id="SM00252">
    <property type="entry name" value="SH2"/>
    <property type="match status" value="1"/>
</dbReference>
<dbReference type="InterPro" id="IPR036036">
    <property type="entry name" value="SOCS_box-like_dom_sf"/>
</dbReference>
<dbReference type="Proteomes" id="UP000318571">
    <property type="component" value="Chromosome 8"/>
</dbReference>
<evidence type="ECO:0000313" key="10">
    <source>
        <dbReference type="Proteomes" id="UP000318571"/>
    </source>
</evidence>
<evidence type="ECO:0000256" key="1">
    <source>
        <dbReference type="ARBA" id="ARBA00022604"/>
    </source>
</evidence>
<comment type="caution">
    <text evidence="9">The sequence shown here is derived from an EMBL/GenBank/DDBJ whole genome shotgun (WGS) entry which is preliminary data.</text>
</comment>
<feature type="domain" description="SH2" evidence="7">
    <location>
        <begin position="262"/>
        <end position="368"/>
    </location>
</feature>
<dbReference type="InterPro" id="IPR035866">
    <property type="entry name" value="SOCS7_SH2"/>
</dbReference>
<dbReference type="Gene3D" id="3.30.505.10">
    <property type="entry name" value="SH2 domain"/>
    <property type="match status" value="1"/>
</dbReference>
<dbReference type="SUPFAM" id="SSF158235">
    <property type="entry name" value="SOCS box-like"/>
    <property type="match status" value="1"/>
</dbReference>
<organism evidence="9 10">
    <name type="scientific">Tigriopus californicus</name>
    <name type="common">Marine copepod</name>
    <dbReference type="NCBI Taxonomy" id="6832"/>
    <lineage>
        <taxon>Eukaryota</taxon>
        <taxon>Metazoa</taxon>
        <taxon>Ecdysozoa</taxon>
        <taxon>Arthropoda</taxon>
        <taxon>Crustacea</taxon>
        <taxon>Multicrustacea</taxon>
        <taxon>Hexanauplia</taxon>
        <taxon>Copepoda</taxon>
        <taxon>Harpacticoida</taxon>
        <taxon>Harpacticidae</taxon>
        <taxon>Tigriopus</taxon>
    </lineage>
</organism>
<feature type="region of interest" description="Disordered" evidence="6">
    <location>
        <begin position="164"/>
        <end position="184"/>
    </location>
</feature>
<dbReference type="SMART" id="SM00969">
    <property type="entry name" value="SOCS_box"/>
    <property type="match status" value="1"/>
</dbReference>
<evidence type="ECO:0008006" key="11">
    <source>
        <dbReference type="Google" id="ProtNLM"/>
    </source>
</evidence>
<evidence type="ECO:0000256" key="3">
    <source>
        <dbReference type="ARBA" id="ARBA00022786"/>
    </source>
</evidence>
<evidence type="ECO:0000259" key="7">
    <source>
        <dbReference type="PROSITE" id="PS50001"/>
    </source>
</evidence>
<dbReference type="Pfam" id="PF00017">
    <property type="entry name" value="SH2"/>
    <property type="match status" value="1"/>
</dbReference>
<name>A0A553N7A6_TIGCA</name>
<evidence type="ECO:0000256" key="4">
    <source>
        <dbReference type="ARBA" id="ARBA00022999"/>
    </source>
</evidence>
<evidence type="ECO:0000313" key="9">
    <source>
        <dbReference type="EMBL" id="TRY61317.1"/>
    </source>
</evidence>
<evidence type="ECO:0000256" key="2">
    <source>
        <dbReference type="ARBA" id="ARBA00022700"/>
    </source>
</evidence>
<keyword evidence="3" id="KW-0833">Ubl conjugation pathway</keyword>
<feature type="domain" description="SOCS box" evidence="8">
    <location>
        <begin position="363"/>
        <end position="407"/>
    </location>
</feature>
<gene>
    <name evidence="9" type="ORF">TCAL_14938</name>
</gene>
<dbReference type="InterPro" id="IPR000980">
    <property type="entry name" value="SH2"/>
</dbReference>
<keyword evidence="1" id="KW-0341">Growth regulation</keyword>
<dbReference type="AlphaFoldDB" id="A0A553N7A6"/>
<keyword evidence="2" id="KW-0734">Signal transduction inhibitor</keyword>
<dbReference type="PROSITE" id="PS50225">
    <property type="entry name" value="SOCS"/>
    <property type="match status" value="1"/>
</dbReference>
<dbReference type="PANTHER" id="PTHR10155:SF5">
    <property type="entry name" value="SUPPRESSOR OF CYTOKINE SIGNALING 7"/>
    <property type="match status" value="1"/>
</dbReference>
<dbReference type="InterPro" id="IPR001496">
    <property type="entry name" value="SOCS_box"/>
</dbReference>
<dbReference type="Pfam" id="PF07525">
    <property type="entry name" value="SOCS_box"/>
    <property type="match status" value="1"/>
</dbReference>
<dbReference type="GO" id="GO:0046935">
    <property type="term" value="F:1-phosphatidylinositol-3-kinase regulator activity"/>
    <property type="evidence" value="ECO:0007669"/>
    <property type="project" value="TreeGrafter"/>
</dbReference>
<dbReference type="GO" id="GO:0009968">
    <property type="term" value="P:negative regulation of signal transduction"/>
    <property type="evidence" value="ECO:0007669"/>
    <property type="project" value="UniProtKB-KW"/>
</dbReference>
<evidence type="ECO:0000256" key="6">
    <source>
        <dbReference type="SAM" id="MobiDB-lite"/>
    </source>
</evidence>
<proteinExistence type="predicted"/>